<dbReference type="EMBL" id="NQVE01000156">
    <property type="protein sequence ID" value="RAL43434.1"/>
    <property type="molecule type" value="Genomic_DNA"/>
</dbReference>
<evidence type="ECO:0000313" key="2">
    <source>
        <dbReference type="EMBL" id="RAL43434.1"/>
    </source>
</evidence>
<accession>A0A328DD19</accession>
<evidence type="ECO:0000256" key="1">
    <source>
        <dbReference type="SAM" id="MobiDB-lite"/>
    </source>
</evidence>
<gene>
    <name evidence="2" type="ORF">DM860_012575</name>
</gene>
<keyword evidence="3" id="KW-1185">Reference proteome</keyword>
<dbReference type="AlphaFoldDB" id="A0A328DD19"/>
<sequence>MILRSYGVRKGSKPRVAAVSQCCLLTLRGDTKGGRGLSFQGREGLTDPGDPGHSAGMLARDPGHCYWGLRNRCSTV</sequence>
<name>A0A328DD19_9ASTE</name>
<comment type="caution">
    <text evidence="2">The sequence shown here is derived from an EMBL/GenBank/DDBJ whole genome shotgun (WGS) entry which is preliminary data.</text>
</comment>
<evidence type="ECO:0000313" key="3">
    <source>
        <dbReference type="Proteomes" id="UP000249390"/>
    </source>
</evidence>
<dbReference type="Proteomes" id="UP000249390">
    <property type="component" value="Unassembled WGS sequence"/>
</dbReference>
<protein>
    <submittedName>
        <fullName evidence="2">Uncharacterized protein</fullName>
    </submittedName>
</protein>
<proteinExistence type="predicted"/>
<feature type="region of interest" description="Disordered" evidence="1">
    <location>
        <begin position="35"/>
        <end position="54"/>
    </location>
</feature>
<reference evidence="2 3" key="1">
    <citation type="submission" date="2018-06" db="EMBL/GenBank/DDBJ databases">
        <title>The Genome of Cuscuta australis (Dodder) Provides Insight into the Evolution of Plant Parasitism.</title>
        <authorList>
            <person name="Liu H."/>
        </authorList>
    </citation>
    <scope>NUCLEOTIDE SEQUENCE [LARGE SCALE GENOMIC DNA]</scope>
    <source>
        <strain evidence="3">cv. Yunnan</strain>
        <tissue evidence="2">Vines</tissue>
    </source>
</reference>
<organism evidence="2 3">
    <name type="scientific">Cuscuta australis</name>
    <dbReference type="NCBI Taxonomy" id="267555"/>
    <lineage>
        <taxon>Eukaryota</taxon>
        <taxon>Viridiplantae</taxon>
        <taxon>Streptophyta</taxon>
        <taxon>Embryophyta</taxon>
        <taxon>Tracheophyta</taxon>
        <taxon>Spermatophyta</taxon>
        <taxon>Magnoliopsida</taxon>
        <taxon>eudicotyledons</taxon>
        <taxon>Gunneridae</taxon>
        <taxon>Pentapetalae</taxon>
        <taxon>asterids</taxon>
        <taxon>lamiids</taxon>
        <taxon>Solanales</taxon>
        <taxon>Convolvulaceae</taxon>
        <taxon>Cuscuteae</taxon>
        <taxon>Cuscuta</taxon>
        <taxon>Cuscuta subgen. Grammica</taxon>
        <taxon>Cuscuta sect. Cleistogrammica</taxon>
    </lineage>
</organism>